<evidence type="ECO:0000313" key="18">
    <source>
        <dbReference type="Proteomes" id="UP000486351"/>
    </source>
</evidence>
<sequence length="60" mass="6382">MRRWKVQASPVNNAVGAGDASSMSNVGADDGLPTAIVEVADQRRHVKLDSRARYTIAGTN</sequence>
<evidence type="ECO:0000313" key="16">
    <source>
        <dbReference type="Proteomes" id="UP000441208"/>
    </source>
</evidence>
<evidence type="ECO:0000313" key="8">
    <source>
        <dbReference type="EMBL" id="KAE9244217.1"/>
    </source>
</evidence>
<dbReference type="Proteomes" id="UP000441208">
    <property type="component" value="Unassembled WGS sequence"/>
</dbReference>
<accession>A0A6A3UGL3</accession>
<comment type="caution">
    <text evidence="5">The sequence shown here is derived from an EMBL/GenBank/DDBJ whole genome shotgun (WGS) entry which is preliminary data.</text>
</comment>
<evidence type="ECO:0000313" key="11">
    <source>
        <dbReference type="Proteomes" id="UP000429523"/>
    </source>
</evidence>
<dbReference type="EMBL" id="QXGA01000175">
    <property type="protein sequence ID" value="KAE9150756.1"/>
    <property type="molecule type" value="Genomic_DNA"/>
</dbReference>
<evidence type="ECO:0000313" key="3">
    <source>
        <dbReference type="EMBL" id="KAE9123226.1"/>
    </source>
</evidence>
<evidence type="ECO:0000313" key="13">
    <source>
        <dbReference type="Proteomes" id="UP000437068"/>
    </source>
</evidence>
<dbReference type="Proteomes" id="UP000476176">
    <property type="component" value="Unassembled WGS sequence"/>
</dbReference>
<dbReference type="Proteomes" id="UP000440732">
    <property type="component" value="Unassembled WGS sequence"/>
</dbReference>
<evidence type="ECO:0000313" key="9">
    <source>
        <dbReference type="EMBL" id="KAE9321480.1"/>
    </source>
</evidence>
<organism evidence="5 15">
    <name type="scientific">Phytophthora fragariae</name>
    <dbReference type="NCBI Taxonomy" id="53985"/>
    <lineage>
        <taxon>Eukaryota</taxon>
        <taxon>Sar</taxon>
        <taxon>Stramenopiles</taxon>
        <taxon>Oomycota</taxon>
        <taxon>Peronosporomycetes</taxon>
        <taxon>Peronosporales</taxon>
        <taxon>Peronosporaceae</taxon>
        <taxon>Phytophthora</taxon>
    </lineage>
</organism>
<name>A0A6A3UGL3_9STRA</name>
<dbReference type="OrthoDB" id="10411230at2759"/>
<dbReference type="Proteomes" id="UP000486351">
    <property type="component" value="Unassembled WGS sequence"/>
</dbReference>
<dbReference type="EMBL" id="QXGC01000937">
    <property type="protein sequence ID" value="KAE9216012.1"/>
    <property type="molecule type" value="Genomic_DNA"/>
</dbReference>
<dbReference type="EMBL" id="QXFY01000220">
    <property type="protein sequence ID" value="KAE9351633.1"/>
    <property type="molecule type" value="Genomic_DNA"/>
</dbReference>
<evidence type="ECO:0000313" key="5">
    <source>
        <dbReference type="EMBL" id="KAE9150756.1"/>
    </source>
</evidence>
<dbReference type="Proteomes" id="UP000429523">
    <property type="component" value="Unassembled WGS sequence"/>
</dbReference>
<dbReference type="AlphaFoldDB" id="A0A6A3UGL3"/>
<protein>
    <submittedName>
        <fullName evidence="5">Uncharacterized protein</fullName>
    </submittedName>
</protein>
<dbReference type="EMBL" id="QXGE01000173">
    <property type="protein sequence ID" value="KAE9321480.1"/>
    <property type="molecule type" value="Genomic_DNA"/>
</dbReference>
<dbReference type="EMBL" id="QXGF01000832">
    <property type="protein sequence ID" value="KAE8935152.1"/>
    <property type="molecule type" value="Genomic_DNA"/>
</dbReference>
<evidence type="ECO:0000313" key="19">
    <source>
        <dbReference type="Proteomes" id="UP000488956"/>
    </source>
</evidence>
<dbReference type="EMBL" id="QXFZ01000280">
    <property type="protein sequence ID" value="KAE9123226.1"/>
    <property type="molecule type" value="Genomic_DNA"/>
</dbReference>
<evidence type="ECO:0000313" key="2">
    <source>
        <dbReference type="EMBL" id="KAE8935152.1"/>
    </source>
</evidence>
<evidence type="ECO:0000313" key="12">
    <source>
        <dbReference type="Proteomes" id="UP000433483"/>
    </source>
</evidence>
<proteinExistence type="predicted"/>
<evidence type="ECO:0000313" key="6">
    <source>
        <dbReference type="EMBL" id="KAE9216012.1"/>
    </source>
</evidence>
<feature type="region of interest" description="Disordered" evidence="1">
    <location>
        <begin position="1"/>
        <end position="26"/>
    </location>
</feature>
<dbReference type="Proteomes" id="UP000433483">
    <property type="component" value="Unassembled WGS sequence"/>
</dbReference>
<keyword evidence="12" id="KW-1185">Reference proteome</keyword>
<dbReference type="EMBL" id="QXGB01000196">
    <property type="protein sequence ID" value="KAE9225256.1"/>
    <property type="molecule type" value="Genomic_DNA"/>
</dbReference>
<gene>
    <name evidence="9" type="ORF">PF001_g4885</name>
    <name evidence="8" type="ORF">PF002_g7878</name>
    <name evidence="6" type="ORF">PF004_g14582</name>
    <name evidence="7" type="ORF">PF005_g5592</name>
    <name evidence="5" type="ORF">PF006_g4883</name>
    <name evidence="3" type="ORF">PF007_g7132</name>
    <name evidence="10" type="ORF">PF008_g5833</name>
    <name evidence="2" type="ORF">PF009_g14888</name>
    <name evidence="4" type="ORF">PF010_g5495</name>
</gene>
<evidence type="ECO:0000313" key="7">
    <source>
        <dbReference type="EMBL" id="KAE9225256.1"/>
    </source>
</evidence>
<evidence type="ECO:0000313" key="10">
    <source>
        <dbReference type="EMBL" id="KAE9351633.1"/>
    </source>
</evidence>
<reference evidence="11 12" key="1">
    <citation type="submission" date="2018-08" db="EMBL/GenBank/DDBJ databases">
        <title>Genomic investigation of the strawberry pathogen Phytophthora fragariae indicates pathogenicity is determined by transcriptional variation in three key races.</title>
        <authorList>
            <person name="Adams T.M."/>
            <person name="Armitage A.D."/>
            <person name="Sobczyk M.K."/>
            <person name="Bates H.J."/>
            <person name="Dunwell J.M."/>
            <person name="Nellist C.F."/>
            <person name="Harrison R.J."/>
        </authorList>
    </citation>
    <scope>NUCLEOTIDE SEQUENCE [LARGE SCALE GENOMIC DNA]</scope>
    <source>
        <strain evidence="9 13">A4</strain>
        <strain evidence="8 14">BC-1</strain>
        <strain evidence="6 17">BC-23</strain>
        <strain evidence="7 12">NOV-27</strain>
        <strain evidence="5 15">NOV-5</strain>
        <strain evidence="3 16">NOV-71</strain>
        <strain evidence="10 18">NOV-77</strain>
        <strain evidence="2 11">NOV-9</strain>
        <strain evidence="4 19">ONT-3</strain>
    </source>
</reference>
<evidence type="ECO:0000256" key="1">
    <source>
        <dbReference type="SAM" id="MobiDB-lite"/>
    </source>
</evidence>
<evidence type="ECO:0000313" key="14">
    <source>
        <dbReference type="Proteomes" id="UP000440367"/>
    </source>
</evidence>
<dbReference type="Proteomes" id="UP000488956">
    <property type="component" value="Unassembled WGS sequence"/>
</dbReference>
<dbReference type="Proteomes" id="UP000437068">
    <property type="component" value="Unassembled WGS sequence"/>
</dbReference>
<dbReference type="EMBL" id="QXFX01000205">
    <property type="protein sequence ID" value="KAE9125791.1"/>
    <property type="molecule type" value="Genomic_DNA"/>
</dbReference>
<dbReference type="Proteomes" id="UP000440367">
    <property type="component" value="Unassembled WGS sequence"/>
</dbReference>
<evidence type="ECO:0000313" key="15">
    <source>
        <dbReference type="Proteomes" id="UP000440732"/>
    </source>
</evidence>
<dbReference type="EMBL" id="QXGD01000299">
    <property type="protein sequence ID" value="KAE9244217.1"/>
    <property type="molecule type" value="Genomic_DNA"/>
</dbReference>
<evidence type="ECO:0000313" key="4">
    <source>
        <dbReference type="EMBL" id="KAE9125791.1"/>
    </source>
</evidence>
<evidence type="ECO:0000313" key="17">
    <source>
        <dbReference type="Proteomes" id="UP000476176"/>
    </source>
</evidence>